<feature type="transmembrane region" description="Helical" evidence="10">
    <location>
        <begin position="12"/>
        <end position="32"/>
    </location>
</feature>
<keyword evidence="6 10" id="KW-1133">Transmembrane helix</keyword>
<reference evidence="12 13" key="1">
    <citation type="submission" date="2019-06" db="EMBL/GenBank/DDBJ databases">
        <title>Sequencing the genomes of 1000 actinobacteria strains.</title>
        <authorList>
            <person name="Klenk H.-P."/>
        </authorList>
    </citation>
    <scope>NUCLEOTIDE SEQUENCE [LARGE SCALE GENOMIC DNA]</scope>
    <source>
        <strain evidence="12 13">DSM 12335</strain>
    </source>
</reference>
<keyword evidence="5 10" id="KW-0812">Transmembrane</keyword>
<dbReference type="InterPro" id="IPR007387">
    <property type="entry name" value="TRAP_DctQ"/>
</dbReference>
<dbReference type="RefSeq" id="WP_141785933.1">
    <property type="nucleotide sequence ID" value="NZ_BAAAIK010000001.1"/>
</dbReference>
<evidence type="ECO:0000256" key="2">
    <source>
        <dbReference type="ARBA" id="ARBA00022448"/>
    </source>
</evidence>
<evidence type="ECO:0000256" key="10">
    <source>
        <dbReference type="SAM" id="Phobius"/>
    </source>
</evidence>
<evidence type="ECO:0000256" key="8">
    <source>
        <dbReference type="ARBA" id="ARBA00038436"/>
    </source>
</evidence>
<evidence type="ECO:0000256" key="4">
    <source>
        <dbReference type="ARBA" id="ARBA00022519"/>
    </source>
</evidence>
<evidence type="ECO:0000256" key="9">
    <source>
        <dbReference type="SAM" id="MobiDB-lite"/>
    </source>
</evidence>
<feature type="transmembrane region" description="Helical" evidence="10">
    <location>
        <begin position="90"/>
        <end position="115"/>
    </location>
</feature>
<keyword evidence="13" id="KW-1185">Reference proteome</keyword>
<dbReference type="AlphaFoldDB" id="A0A542YV95"/>
<dbReference type="GO" id="GO:0022857">
    <property type="term" value="F:transmembrane transporter activity"/>
    <property type="evidence" value="ECO:0007669"/>
    <property type="project" value="TreeGrafter"/>
</dbReference>
<evidence type="ECO:0000313" key="13">
    <source>
        <dbReference type="Proteomes" id="UP000319516"/>
    </source>
</evidence>
<keyword evidence="7 10" id="KW-0472">Membrane</keyword>
<accession>A0A542YV95</accession>
<evidence type="ECO:0000259" key="11">
    <source>
        <dbReference type="Pfam" id="PF04290"/>
    </source>
</evidence>
<feature type="compositionally biased region" description="Basic and acidic residues" evidence="9">
    <location>
        <begin position="212"/>
        <end position="225"/>
    </location>
</feature>
<dbReference type="Proteomes" id="UP000319516">
    <property type="component" value="Unassembled WGS sequence"/>
</dbReference>
<proteinExistence type="inferred from homology"/>
<keyword evidence="4" id="KW-0997">Cell inner membrane</keyword>
<dbReference type="GO" id="GO:0015740">
    <property type="term" value="P:C4-dicarboxylate transport"/>
    <property type="evidence" value="ECO:0007669"/>
    <property type="project" value="TreeGrafter"/>
</dbReference>
<feature type="region of interest" description="Disordered" evidence="9">
    <location>
        <begin position="194"/>
        <end position="225"/>
    </location>
</feature>
<feature type="transmembrane region" description="Helical" evidence="10">
    <location>
        <begin position="135"/>
        <end position="156"/>
    </location>
</feature>
<feature type="transmembrane region" description="Helical" evidence="10">
    <location>
        <begin position="52"/>
        <end position="69"/>
    </location>
</feature>
<evidence type="ECO:0000256" key="1">
    <source>
        <dbReference type="ARBA" id="ARBA00004429"/>
    </source>
</evidence>
<dbReference type="EMBL" id="VFOP01000001">
    <property type="protein sequence ID" value="TQL52002.1"/>
    <property type="molecule type" value="Genomic_DNA"/>
</dbReference>
<name>A0A542YV95_9MICO</name>
<dbReference type="GO" id="GO:0005886">
    <property type="term" value="C:plasma membrane"/>
    <property type="evidence" value="ECO:0007669"/>
    <property type="project" value="UniProtKB-SubCell"/>
</dbReference>
<keyword evidence="3" id="KW-1003">Cell membrane</keyword>
<dbReference type="OrthoDB" id="9794346at2"/>
<evidence type="ECO:0000256" key="3">
    <source>
        <dbReference type="ARBA" id="ARBA00022475"/>
    </source>
</evidence>
<organism evidence="12 13">
    <name type="scientific">Ornithinicoccus hortensis</name>
    <dbReference type="NCBI Taxonomy" id="82346"/>
    <lineage>
        <taxon>Bacteria</taxon>
        <taxon>Bacillati</taxon>
        <taxon>Actinomycetota</taxon>
        <taxon>Actinomycetes</taxon>
        <taxon>Micrococcales</taxon>
        <taxon>Intrasporangiaceae</taxon>
        <taxon>Ornithinicoccus</taxon>
    </lineage>
</organism>
<dbReference type="InterPro" id="IPR055348">
    <property type="entry name" value="DctQ"/>
</dbReference>
<dbReference type="PANTHER" id="PTHR35011">
    <property type="entry name" value="2,3-DIKETO-L-GULONATE TRAP TRANSPORTER SMALL PERMEASE PROTEIN YIAM"/>
    <property type="match status" value="1"/>
</dbReference>
<gene>
    <name evidence="12" type="ORF">FB467_3170</name>
</gene>
<evidence type="ECO:0000256" key="6">
    <source>
        <dbReference type="ARBA" id="ARBA00022989"/>
    </source>
</evidence>
<comment type="similarity">
    <text evidence="8">Belongs to the TRAP transporter small permease family.</text>
</comment>
<sequence>MKSILTFRWANALSELTGYLCGIALLAATAVTVQAVTARYFLGAPTVWQTELTIYLLMFVTFVGAAYGLKHHAHVGVDLVVEALGPRPQLILRLVTAVLCLGVVLIVFWTSFKIWLEAYEGGFTSSTAWRAPLSVVYTILPVGMGAVALQYVAMIVDGVRGLTGKIPMSEVMLMGHGGEKAVVEQEIEQIGVAAAAEAEAGAEAEAEAAAQDEPRPTDDDTEAGR</sequence>
<comment type="caution">
    <text evidence="12">The sequence shown here is derived from an EMBL/GenBank/DDBJ whole genome shotgun (WGS) entry which is preliminary data.</text>
</comment>
<evidence type="ECO:0000256" key="7">
    <source>
        <dbReference type="ARBA" id="ARBA00023136"/>
    </source>
</evidence>
<evidence type="ECO:0000256" key="5">
    <source>
        <dbReference type="ARBA" id="ARBA00022692"/>
    </source>
</evidence>
<dbReference type="PANTHER" id="PTHR35011:SF2">
    <property type="entry name" value="2,3-DIKETO-L-GULONATE TRAP TRANSPORTER SMALL PERMEASE PROTEIN YIAM"/>
    <property type="match status" value="1"/>
</dbReference>
<keyword evidence="2" id="KW-0813">Transport</keyword>
<dbReference type="Pfam" id="PF04290">
    <property type="entry name" value="DctQ"/>
    <property type="match status" value="1"/>
</dbReference>
<protein>
    <submittedName>
        <fullName evidence="12">TRAP-type C4-dicarboxylate transport system permease small subunit</fullName>
    </submittedName>
</protein>
<evidence type="ECO:0000313" key="12">
    <source>
        <dbReference type="EMBL" id="TQL52002.1"/>
    </source>
</evidence>
<feature type="domain" description="Tripartite ATP-independent periplasmic transporters DctQ component" evidence="11">
    <location>
        <begin position="29"/>
        <end position="160"/>
    </location>
</feature>
<comment type="subcellular location">
    <subcellularLocation>
        <location evidence="1">Cell inner membrane</location>
        <topology evidence="1">Multi-pass membrane protein</topology>
    </subcellularLocation>
</comment>